<evidence type="ECO:0000256" key="1">
    <source>
        <dbReference type="ARBA" id="ARBA00001922"/>
    </source>
</evidence>
<dbReference type="SUPFAM" id="SSF52540">
    <property type="entry name" value="P-loop containing nucleoside triphosphate hydrolases"/>
    <property type="match status" value="1"/>
</dbReference>
<dbReference type="PANTHER" id="PTHR43087:SF1">
    <property type="entry name" value="LAO_AO TRANSPORT SYSTEM ATPASE"/>
    <property type="match status" value="1"/>
</dbReference>
<dbReference type="InterPro" id="IPR006158">
    <property type="entry name" value="Cobalamin-bd"/>
</dbReference>
<dbReference type="GO" id="GO:0031419">
    <property type="term" value="F:cobalamin binding"/>
    <property type="evidence" value="ECO:0007669"/>
    <property type="project" value="UniProtKB-KW"/>
</dbReference>
<comment type="cofactor">
    <cofactor evidence="1">
        <name>adenosylcob(III)alamin</name>
        <dbReference type="ChEBI" id="CHEBI:18408"/>
    </cofactor>
</comment>
<dbReference type="PROSITE" id="PS51332">
    <property type="entry name" value="B12_BINDING"/>
    <property type="match status" value="1"/>
</dbReference>
<evidence type="ECO:0000256" key="4">
    <source>
        <dbReference type="ARBA" id="ARBA00022741"/>
    </source>
</evidence>
<protein>
    <submittedName>
        <fullName evidence="11">Methylmalonyl-CoA mutase C-terminal domain-containing protein</fullName>
    </submittedName>
</protein>
<dbReference type="NCBIfam" id="TIGR00640">
    <property type="entry name" value="acid_CoA_mut_C"/>
    <property type="match status" value="1"/>
</dbReference>
<evidence type="ECO:0000256" key="7">
    <source>
        <dbReference type="ARBA" id="ARBA00023186"/>
    </source>
</evidence>
<dbReference type="InterPro" id="IPR006159">
    <property type="entry name" value="Acid_CoA_mut_C"/>
</dbReference>
<proteinExistence type="predicted"/>
<dbReference type="EMBL" id="FQYR01000002">
    <property type="protein sequence ID" value="SHI71338.1"/>
    <property type="molecule type" value="Genomic_DNA"/>
</dbReference>
<keyword evidence="4" id="KW-0547">Nucleotide-binding</keyword>
<accession>A0A1M6DED0</accession>
<evidence type="ECO:0000256" key="9">
    <source>
        <dbReference type="ARBA" id="ARBA00023285"/>
    </source>
</evidence>
<keyword evidence="2" id="KW-0846">Cobalamin</keyword>
<keyword evidence="3" id="KW-0479">Metal-binding</keyword>
<dbReference type="InParanoid" id="A0A1M6DED0"/>
<reference evidence="11 12" key="1">
    <citation type="submission" date="2016-11" db="EMBL/GenBank/DDBJ databases">
        <authorList>
            <person name="Jaros S."/>
            <person name="Januszkiewicz K."/>
            <person name="Wedrychowicz H."/>
        </authorList>
    </citation>
    <scope>NUCLEOTIDE SEQUENCE [LARGE SCALE GENOMIC DNA]</scope>
    <source>
        <strain evidence="11 12">DSM 18772</strain>
    </source>
</reference>
<dbReference type="GO" id="GO:0046872">
    <property type="term" value="F:metal ion binding"/>
    <property type="evidence" value="ECO:0007669"/>
    <property type="project" value="UniProtKB-KW"/>
</dbReference>
<evidence type="ECO:0000256" key="8">
    <source>
        <dbReference type="ARBA" id="ARBA00023235"/>
    </source>
</evidence>
<sequence>MKEVLRPIRLLTAVPLCDGHDSAVTTVNEALIRQGFEVVYMGYHRAVEDMVRAAIQEDVAGLGISSYNGGHVEFFRDVVNQLRMVEGCDLGVFGGGGGTITRDDVKLMRADGVDEIFLAGTSFDEITQRLEELYGERELKMMPVSTDLGLAKTLTAVEYGLEGRAKPGSRGKARVIGFTGPGGVGKTTLIDEWIRGALLENENLRIGVLSHDPSSVRKGGLLGDRATMVYSQDDRVFIRSMATRGKQGGLSEASEECLRWMASEEAGFDYVLVETVGTGQEALPFEDSLVDTKVLVLHPEYGAALQLQKILMLEVADAVVVNKCDWRGAARALDEVGRKLSQRGVPLYATQASEHADEGVAKFRKEISHG</sequence>
<keyword evidence="9" id="KW-0170">Cobalt</keyword>
<evidence type="ECO:0000256" key="6">
    <source>
        <dbReference type="ARBA" id="ARBA00023134"/>
    </source>
</evidence>
<dbReference type="Pfam" id="PF03308">
    <property type="entry name" value="MeaB"/>
    <property type="match status" value="1"/>
</dbReference>
<dbReference type="Gene3D" id="3.40.50.280">
    <property type="entry name" value="Cobalamin-binding domain"/>
    <property type="match status" value="1"/>
</dbReference>
<evidence type="ECO:0000313" key="11">
    <source>
        <dbReference type="EMBL" id="SHI71338.1"/>
    </source>
</evidence>
<evidence type="ECO:0000256" key="5">
    <source>
        <dbReference type="ARBA" id="ARBA00022801"/>
    </source>
</evidence>
<keyword evidence="5" id="KW-0378">Hydrolase</keyword>
<evidence type="ECO:0000256" key="2">
    <source>
        <dbReference type="ARBA" id="ARBA00022628"/>
    </source>
</evidence>
<name>A0A1M6DED0_9BACT</name>
<dbReference type="GO" id="GO:0016787">
    <property type="term" value="F:hydrolase activity"/>
    <property type="evidence" value="ECO:0007669"/>
    <property type="project" value="UniProtKB-KW"/>
</dbReference>
<dbReference type="PANTHER" id="PTHR43087">
    <property type="entry name" value="LYSINE/ARGININE/ORNITHINE TRANSPORT SYSTEM KINASE"/>
    <property type="match status" value="1"/>
</dbReference>
<dbReference type="Pfam" id="PF02310">
    <property type="entry name" value="B12-binding"/>
    <property type="match status" value="1"/>
</dbReference>
<dbReference type="OrthoDB" id="9778292at2"/>
<dbReference type="InterPro" id="IPR036724">
    <property type="entry name" value="Cobalamin-bd_sf"/>
</dbReference>
<dbReference type="Gene3D" id="3.40.50.300">
    <property type="entry name" value="P-loop containing nucleotide triphosphate hydrolases"/>
    <property type="match status" value="1"/>
</dbReference>
<evidence type="ECO:0000313" key="12">
    <source>
        <dbReference type="Proteomes" id="UP000184510"/>
    </source>
</evidence>
<dbReference type="SUPFAM" id="SSF52242">
    <property type="entry name" value="Cobalamin (vitamin B12)-binding domain"/>
    <property type="match status" value="1"/>
</dbReference>
<keyword evidence="8" id="KW-0413">Isomerase</keyword>
<gene>
    <name evidence="11" type="ORF">SAMN02745181_0711</name>
</gene>
<organism evidence="11 12">
    <name type="scientific">Rubritalea squalenifaciens DSM 18772</name>
    <dbReference type="NCBI Taxonomy" id="1123071"/>
    <lineage>
        <taxon>Bacteria</taxon>
        <taxon>Pseudomonadati</taxon>
        <taxon>Verrucomicrobiota</taxon>
        <taxon>Verrucomicrobiia</taxon>
        <taxon>Verrucomicrobiales</taxon>
        <taxon>Rubritaleaceae</taxon>
        <taxon>Rubritalea</taxon>
    </lineage>
</organism>
<dbReference type="InterPro" id="IPR027417">
    <property type="entry name" value="P-loop_NTPase"/>
</dbReference>
<keyword evidence="12" id="KW-1185">Reference proteome</keyword>
<keyword evidence="6" id="KW-0342">GTP-binding</keyword>
<dbReference type="GO" id="GO:0005525">
    <property type="term" value="F:GTP binding"/>
    <property type="evidence" value="ECO:0007669"/>
    <property type="project" value="UniProtKB-KW"/>
</dbReference>
<dbReference type="RefSeq" id="WP_143158097.1">
    <property type="nucleotide sequence ID" value="NZ_FQYR01000002.1"/>
</dbReference>
<keyword evidence="7" id="KW-0143">Chaperone</keyword>
<dbReference type="STRING" id="1123071.SAMN02745181_0711"/>
<dbReference type="InterPro" id="IPR052040">
    <property type="entry name" value="GTPase/Isobutyryl-CoA_mutase"/>
</dbReference>
<evidence type="ECO:0000256" key="3">
    <source>
        <dbReference type="ARBA" id="ARBA00022723"/>
    </source>
</evidence>
<dbReference type="AlphaFoldDB" id="A0A1M6DED0"/>
<dbReference type="Proteomes" id="UP000184510">
    <property type="component" value="Unassembled WGS sequence"/>
</dbReference>
<feature type="domain" description="B12-binding" evidence="10">
    <location>
        <begin position="7"/>
        <end position="137"/>
    </location>
</feature>
<dbReference type="GO" id="GO:0016853">
    <property type="term" value="F:isomerase activity"/>
    <property type="evidence" value="ECO:0007669"/>
    <property type="project" value="UniProtKB-KW"/>
</dbReference>
<evidence type="ECO:0000259" key="10">
    <source>
        <dbReference type="PROSITE" id="PS51332"/>
    </source>
</evidence>